<comment type="caution">
    <text evidence="1">The sequence shown here is derived from an EMBL/GenBank/DDBJ whole genome shotgun (WGS) entry which is preliminary data.</text>
</comment>
<evidence type="ECO:0000313" key="1">
    <source>
        <dbReference type="EMBL" id="RCW69836.1"/>
    </source>
</evidence>
<gene>
    <name evidence="1" type="ORF">DFR57_107226</name>
</gene>
<sequence length="54" mass="6422">MKFYALLTPKNRLEVTSFFKTVRMSGKKPLYFLCIYMYGKEGKKCQVKLKIHIT</sequence>
<dbReference type="Proteomes" id="UP000252585">
    <property type="component" value="Unassembled WGS sequence"/>
</dbReference>
<accession>A0A368XRP6</accession>
<organism evidence="1 2">
    <name type="scientific">Saliterribacillus persicus</name>
    <dbReference type="NCBI Taxonomy" id="930114"/>
    <lineage>
        <taxon>Bacteria</taxon>
        <taxon>Bacillati</taxon>
        <taxon>Bacillota</taxon>
        <taxon>Bacilli</taxon>
        <taxon>Bacillales</taxon>
        <taxon>Bacillaceae</taxon>
        <taxon>Saliterribacillus</taxon>
    </lineage>
</organism>
<keyword evidence="2" id="KW-1185">Reference proteome</keyword>
<dbReference type="AlphaFoldDB" id="A0A368XRP6"/>
<name>A0A368XRP6_9BACI</name>
<dbReference type="EMBL" id="QPJJ01000007">
    <property type="protein sequence ID" value="RCW69836.1"/>
    <property type="molecule type" value="Genomic_DNA"/>
</dbReference>
<reference evidence="1 2" key="1">
    <citation type="submission" date="2018-07" db="EMBL/GenBank/DDBJ databases">
        <title>Genomic Encyclopedia of Type Strains, Phase IV (KMG-IV): sequencing the most valuable type-strain genomes for metagenomic binning, comparative biology and taxonomic classification.</title>
        <authorList>
            <person name="Goeker M."/>
        </authorList>
    </citation>
    <scope>NUCLEOTIDE SEQUENCE [LARGE SCALE GENOMIC DNA]</scope>
    <source>
        <strain evidence="1 2">DSM 27696</strain>
    </source>
</reference>
<protein>
    <submittedName>
        <fullName evidence="1">Uncharacterized protein</fullName>
    </submittedName>
</protein>
<evidence type="ECO:0000313" key="2">
    <source>
        <dbReference type="Proteomes" id="UP000252585"/>
    </source>
</evidence>
<proteinExistence type="predicted"/>